<keyword evidence="2" id="KW-1133">Transmembrane helix</keyword>
<gene>
    <name evidence="3" type="ORF">UFOPK3992_01442</name>
</gene>
<proteinExistence type="predicted"/>
<feature type="transmembrane region" description="Helical" evidence="2">
    <location>
        <begin position="6"/>
        <end position="24"/>
    </location>
</feature>
<dbReference type="AlphaFoldDB" id="A0A6J7QD46"/>
<organism evidence="3">
    <name type="scientific">freshwater metagenome</name>
    <dbReference type="NCBI Taxonomy" id="449393"/>
    <lineage>
        <taxon>unclassified sequences</taxon>
        <taxon>metagenomes</taxon>
        <taxon>ecological metagenomes</taxon>
    </lineage>
</organism>
<feature type="coiled-coil region" evidence="1">
    <location>
        <begin position="82"/>
        <end position="109"/>
    </location>
</feature>
<dbReference type="EMBL" id="CAFBOZ010000224">
    <property type="protein sequence ID" value="CAB5015670.1"/>
    <property type="molecule type" value="Genomic_DNA"/>
</dbReference>
<protein>
    <submittedName>
        <fullName evidence="3">Unannotated protein</fullName>
    </submittedName>
</protein>
<reference evidence="3" key="1">
    <citation type="submission" date="2020-05" db="EMBL/GenBank/DDBJ databases">
        <authorList>
            <person name="Chiriac C."/>
            <person name="Salcher M."/>
            <person name="Ghai R."/>
            <person name="Kavagutti S V."/>
        </authorList>
    </citation>
    <scope>NUCLEOTIDE SEQUENCE</scope>
</reference>
<evidence type="ECO:0000256" key="1">
    <source>
        <dbReference type="SAM" id="Coils"/>
    </source>
</evidence>
<keyword evidence="2" id="KW-0812">Transmembrane</keyword>
<evidence type="ECO:0000313" key="3">
    <source>
        <dbReference type="EMBL" id="CAB5015670.1"/>
    </source>
</evidence>
<dbReference type="Pfam" id="PF10066">
    <property type="entry name" value="DUF2304"/>
    <property type="match status" value="1"/>
</dbReference>
<evidence type="ECO:0000256" key="2">
    <source>
        <dbReference type="SAM" id="Phobius"/>
    </source>
</evidence>
<keyword evidence="1" id="KW-0175">Coiled coil</keyword>
<feature type="transmembrane region" description="Helical" evidence="2">
    <location>
        <begin position="36"/>
        <end position="57"/>
    </location>
</feature>
<keyword evidence="2" id="KW-0472">Membrane</keyword>
<sequence>MSAARSPLAIVLGLLLMMFILELLRRGRLREKYAALWLLVGSVVLLVAIFPSLLFWASSTLGFGVPSNLVFVAGGVVLLFVSVQLSLEVGRLEDESQRLAEELALLRARHNNPPDPPAQAP</sequence>
<accession>A0A6J7QD46</accession>
<dbReference type="InterPro" id="IPR019277">
    <property type="entry name" value="DUF2304"/>
</dbReference>
<feature type="transmembrane region" description="Helical" evidence="2">
    <location>
        <begin position="69"/>
        <end position="89"/>
    </location>
</feature>
<name>A0A6J7QD46_9ZZZZ</name>